<dbReference type="GO" id="GO:0004139">
    <property type="term" value="F:deoxyribose-phosphate aldolase activity"/>
    <property type="evidence" value="ECO:0007669"/>
    <property type="project" value="UniProtKB-EC"/>
</dbReference>
<dbReference type="STRING" id="1073089.A0A1L9RGY5"/>
<comment type="function">
    <text evidence="9">Catalyzes a reversible aldol reaction between acetaldehyde and D-glyceraldehyde 3-phosphate to generate 2-deoxy-D-ribose 5-phosphate.</text>
</comment>
<dbReference type="CDD" id="cd18086">
    <property type="entry name" value="HsC9orf114-like"/>
    <property type="match status" value="1"/>
</dbReference>
<dbReference type="AlphaFoldDB" id="A0A1L9RGY5"/>
<gene>
    <name evidence="11" type="ORF">ASPWEDRAFT_114147</name>
</gene>
<dbReference type="CDD" id="cd00959">
    <property type="entry name" value="DeoC"/>
    <property type="match status" value="1"/>
</dbReference>
<evidence type="ECO:0000256" key="3">
    <source>
        <dbReference type="ARBA" id="ARBA00012515"/>
    </source>
</evidence>
<evidence type="ECO:0000256" key="10">
    <source>
        <dbReference type="SAM" id="MobiDB-lite"/>
    </source>
</evidence>
<name>A0A1L9RGY5_ASPWE</name>
<dbReference type="EC" id="4.1.2.4" evidence="3"/>
<dbReference type="InterPro" id="IPR029028">
    <property type="entry name" value="Alpha/beta_knot_MTases"/>
</dbReference>
<evidence type="ECO:0000313" key="12">
    <source>
        <dbReference type="Proteomes" id="UP000184383"/>
    </source>
</evidence>
<dbReference type="SUPFAM" id="SSF50249">
    <property type="entry name" value="Nucleic acid-binding proteins"/>
    <property type="match status" value="1"/>
</dbReference>
<dbReference type="NCBIfam" id="TIGR00126">
    <property type="entry name" value="deoC"/>
    <property type="match status" value="1"/>
</dbReference>
<dbReference type="GeneID" id="63744316"/>
<keyword evidence="12" id="KW-1185">Reference proteome</keyword>
<dbReference type="Gene3D" id="3.20.20.70">
    <property type="entry name" value="Aldolase class I"/>
    <property type="match status" value="1"/>
</dbReference>
<dbReference type="RefSeq" id="XP_040687861.1">
    <property type="nucleotide sequence ID" value="XM_040828468.1"/>
</dbReference>
<feature type="region of interest" description="Disordered" evidence="10">
    <location>
        <begin position="257"/>
        <end position="284"/>
    </location>
</feature>
<dbReference type="GO" id="GO:0009264">
    <property type="term" value="P:deoxyribonucleotide catabolic process"/>
    <property type="evidence" value="ECO:0007669"/>
    <property type="project" value="InterPro"/>
</dbReference>
<proteinExistence type="inferred from homology"/>
<evidence type="ECO:0000256" key="8">
    <source>
        <dbReference type="ARBA" id="ARBA00048791"/>
    </source>
</evidence>
<evidence type="ECO:0000256" key="7">
    <source>
        <dbReference type="ARBA" id="ARBA00032755"/>
    </source>
</evidence>
<dbReference type="UniPathway" id="UPA00002">
    <property type="reaction ID" value="UER00468"/>
</dbReference>
<comment type="similarity">
    <text evidence="1">Belongs to the class IV-like SAM-binding methyltransferase superfamily.</text>
</comment>
<dbReference type="PANTHER" id="PTHR12150:SF13">
    <property type="entry name" value="METHYLTRANSFERASE C9ORF114-RELATED"/>
    <property type="match status" value="1"/>
</dbReference>
<dbReference type="Gene3D" id="2.40.50.140">
    <property type="entry name" value="Nucleic acid-binding proteins"/>
    <property type="match status" value="1"/>
</dbReference>
<evidence type="ECO:0000256" key="9">
    <source>
        <dbReference type="ARBA" id="ARBA00056337"/>
    </source>
</evidence>
<keyword evidence="4" id="KW-0963">Cytoplasm</keyword>
<dbReference type="InterPro" id="IPR003750">
    <property type="entry name" value="Put_MeTrfase-C9orf114-like"/>
</dbReference>
<dbReference type="InterPro" id="IPR011343">
    <property type="entry name" value="DeoC"/>
</dbReference>
<comment type="catalytic activity">
    <reaction evidence="8">
        <text>2-deoxy-D-ribose 5-phosphate = D-glyceraldehyde 3-phosphate + acetaldehyde</text>
        <dbReference type="Rhea" id="RHEA:12821"/>
        <dbReference type="ChEBI" id="CHEBI:15343"/>
        <dbReference type="ChEBI" id="CHEBI:59776"/>
        <dbReference type="ChEBI" id="CHEBI:62877"/>
        <dbReference type="EC" id="4.1.2.4"/>
    </reaction>
</comment>
<keyword evidence="6" id="KW-0704">Schiff base</keyword>
<dbReference type="InterPro" id="IPR028581">
    <property type="entry name" value="DeoC_typeI"/>
</dbReference>
<dbReference type="Proteomes" id="UP000184383">
    <property type="component" value="Unassembled WGS sequence"/>
</dbReference>
<keyword evidence="5" id="KW-0456">Lyase</keyword>
<evidence type="ECO:0000256" key="2">
    <source>
        <dbReference type="ARBA" id="ARBA00010936"/>
    </source>
</evidence>
<dbReference type="GO" id="GO:0046386">
    <property type="term" value="P:deoxyribose phosphate catabolic process"/>
    <property type="evidence" value="ECO:0007669"/>
    <property type="project" value="UniProtKB-UniPathway"/>
</dbReference>
<dbReference type="InterPro" id="IPR012340">
    <property type="entry name" value="NA-bd_OB-fold"/>
</dbReference>
<reference evidence="12" key="1">
    <citation type="journal article" date="2017" name="Genome Biol.">
        <title>Comparative genomics reveals high biological diversity and specific adaptations in the industrially and medically important fungal genus Aspergillus.</title>
        <authorList>
            <person name="de Vries R.P."/>
            <person name="Riley R."/>
            <person name="Wiebenga A."/>
            <person name="Aguilar-Osorio G."/>
            <person name="Amillis S."/>
            <person name="Uchima C.A."/>
            <person name="Anderluh G."/>
            <person name="Asadollahi M."/>
            <person name="Askin M."/>
            <person name="Barry K."/>
            <person name="Battaglia E."/>
            <person name="Bayram O."/>
            <person name="Benocci T."/>
            <person name="Braus-Stromeyer S.A."/>
            <person name="Caldana C."/>
            <person name="Canovas D."/>
            <person name="Cerqueira G.C."/>
            <person name="Chen F."/>
            <person name="Chen W."/>
            <person name="Choi C."/>
            <person name="Clum A."/>
            <person name="Dos Santos R.A."/>
            <person name="Damasio A.R."/>
            <person name="Diallinas G."/>
            <person name="Emri T."/>
            <person name="Fekete E."/>
            <person name="Flipphi M."/>
            <person name="Freyberg S."/>
            <person name="Gallo A."/>
            <person name="Gournas C."/>
            <person name="Habgood R."/>
            <person name="Hainaut M."/>
            <person name="Harispe M.L."/>
            <person name="Henrissat B."/>
            <person name="Hilden K.S."/>
            <person name="Hope R."/>
            <person name="Hossain A."/>
            <person name="Karabika E."/>
            <person name="Karaffa L."/>
            <person name="Karanyi Z."/>
            <person name="Krasevec N."/>
            <person name="Kuo A."/>
            <person name="Kusch H."/>
            <person name="LaButti K."/>
            <person name="Lagendijk E.L."/>
            <person name="Lapidus A."/>
            <person name="Levasseur A."/>
            <person name="Lindquist E."/>
            <person name="Lipzen A."/>
            <person name="Logrieco A.F."/>
            <person name="MacCabe A."/>
            <person name="Maekelae M.R."/>
            <person name="Malavazi I."/>
            <person name="Melin P."/>
            <person name="Meyer V."/>
            <person name="Mielnichuk N."/>
            <person name="Miskei M."/>
            <person name="Molnar A.P."/>
            <person name="Mule G."/>
            <person name="Ngan C.Y."/>
            <person name="Orejas M."/>
            <person name="Orosz E."/>
            <person name="Ouedraogo J.P."/>
            <person name="Overkamp K.M."/>
            <person name="Park H.-S."/>
            <person name="Perrone G."/>
            <person name="Piumi F."/>
            <person name="Punt P.J."/>
            <person name="Ram A.F."/>
            <person name="Ramon A."/>
            <person name="Rauscher S."/>
            <person name="Record E."/>
            <person name="Riano-Pachon D.M."/>
            <person name="Robert V."/>
            <person name="Roehrig J."/>
            <person name="Ruller R."/>
            <person name="Salamov A."/>
            <person name="Salih N.S."/>
            <person name="Samson R.A."/>
            <person name="Sandor E."/>
            <person name="Sanguinetti M."/>
            <person name="Schuetze T."/>
            <person name="Sepcic K."/>
            <person name="Shelest E."/>
            <person name="Sherlock G."/>
            <person name="Sophianopoulou V."/>
            <person name="Squina F.M."/>
            <person name="Sun H."/>
            <person name="Susca A."/>
            <person name="Todd R.B."/>
            <person name="Tsang A."/>
            <person name="Unkles S.E."/>
            <person name="van de Wiele N."/>
            <person name="van Rossen-Uffink D."/>
            <person name="Oliveira J.V."/>
            <person name="Vesth T.C."/>
            <person name="Visser J."/>
            <person name="Yu J.-H."/>
            <person name="Zhou M."/>
            <person name="Andersen M.R."/>
            <person name="Archer D.B."/>
            <person name="Baker S.E."/>
            <person name="Benoit I."/>
            <person name="Brakhage A.A."/>
            <person name="Braus G.H."/>
            <person name="Fischer R."/>
            <person name="Frisvad J.C."/>
            <person name="Goldman G.H."/>
            <person name="Houbraken J."/>
            <person name="Oakley B."/>
            <person name="Pocsi I."/>
            <person name="Scazzocchio C."/>
            <person name="Seiboth B."/>
            <person name="vanKuyk P.A."/>
            <person name="Wortman J."/>
            <person name="Dyer P.S."/>
            <person name="Grigoriev I.V."/>
        </authorList>
    </citation>
    <scope>NUCLEOTIDE SEQUENCE [LARGE SCALE GENOMIC DNA]</scope>
    <source>
        <strain evidence="12">DTO 134E9</strain>
    </source>
</reference>
<dbReference type="Gene3D" id="3.40.1280.10">
    <property type="match status" value="1"/>
</dbReference>
<evidence type="ECO:0000256" key="6">
    <source>
        <dbReference type="ARBA" id="ARBA00023270"/>
    </source>
</evidence>
<dbReference type="Pfam" id="PF02598">
    <property type="entry name" value="Methyltrn_RNA_3"/>
    <property type="match status" value="1"/>
</dbReference>
<organism evidence="11 12">
    <name type="scientific">Aspergillus wentii DTO 134E9</name>
    <dbReference type="NCBI Taxonomy" id="1073089"/>
    <lineage>
        <taxon>Eukaryota</taxon>
        <taxon>Fungi</taxon>
        <taxon>Dikarya</taxon>
        <taxon>Ascomycota</taxon>
        <taxon>Pezizomycotina</taxon>
        <taxon>Eurotiomycetes</taxon>
        <taxon>Eurotiomycetidae</taxon>
        <taxon>Eurotiales</taxon>
        <taxon>Aspergillaceae</taxon>
        <taxon>Aspergillus</taxon>
        <taxon>Aspergillus subgen. Cremei</taxon>
    </lineage>
</organism>
<dbReference type="Pfam" id="PF01791">
    <property type="entry name" value="DeoC"/>
    <property type="match status" value="1"/>
</dbReference>
<evidence type="ECO:0000256" key="5">
    <source>
        <dbReference type="ARBA" id="ARBA00023239"/>
    </source>
</evidence>
<sequence>MPLPTNDEDWADLIANTKESLPETFVVHHSPVPSAIHRLIDHTLLALSATEEQVEILCAEACQHRFASVCVRLEHVKLAVEKLKACSDVAVDCVVGFHEGMYETSEKEQEAAKAIELGARELDMVIKWPLLKTGNYSEVYSDVLAVRRVVSPPIKLKVILETSQLTREQIIAGTTIAVMAGADFVKTSTGFKGQGATIDNVALIRATTDAVGGGCKVKASGGVRSAEDCVRMLKAGAHRVGTSSGTRIIQELGEEELQEQGASHAFHPFQPPPKKRSAPSSQAKHLLPYPPISGFLCPLSQETDLPQKRKTLHEHSPGGQHGNGDEVFTSKPTAVFTPSGGRSHTLSVAIPGSIVGNAKSIEQKTLLAGAIARALAVFCVDEVVVFDDDESKGHNDYDEHEEYESTVADTNSLLSGNYVPAKGFTAYSDPSHFLAHLLAYLETPPYLRKHLFPMHPNLRTAGLLPSLDMPHHLRANEWCDYREGIVVSGDQKGHGGHGNGKMSRRHRNQENHGTVVDTGLSQKVVIPDAQLPEHARVTVRFSQQGADQAEPVPPSAPRAEAGYYWGYYVRRCKSLSSVFTECPFDGGYDLSFGTSERGAPLSHVLEEEEPTHPEYKHLLVVFGGVAGLENAIRNDRQLCDMSISPNDAGKLFDYYVNLLPGQGSRTIRTEEAVWLGLTSLRGLVDGSARPKK</sequence>
<dbReference type="VEuPathDB" id="FungiDB:ASPWEDRAFT_114147"/>
<dbReference type="EMBL" id="KV878213">
    <property type="protein sequence ID" value="OJJ34185.1"/>
    <property type="molecule type" value="Genomic_DNA"/>
</dbReference>
<dbReference type="InterPro" id="IPR013785">
    <property type="entry name" value="Aldolase_TIM"/>
</dbReference>
<dbReference type="OrthoDB" id="70823at2759"/>
<accession>A0A1L9RGY5</accession>
<dbReference type="SUPFAM" id="SSF75217">
    <property type="entry name" value="alpha/beta knot"/>
    <property type="match status" value="1"/>
</dbReference>
<dbReference type="InterPro" id="IPR002915">
    <property type="entry name" value="DeoC/FbaB/LacD_aldolase"/>
</dbReference>
<dbReference type="HAMAP" id="MF_00114">
    <property type="entry name" value="DeoC_type1"/>
    <property type="match status" value="1"/>
</dbReference>
<evidence type="ECO:0000256" key="1">
    <source>
        <dbReference type="ARBA" id="ARBA00009841"/>
    </source>
</evidence>
<comment type="similarity">
    <text evidence="2">Belongs to the DeoC/FbaB aldolase family. DeoC type 1 subfamily.</text>
</comment>
<dbReference type="PANTHER" id="PTHR12150">
    <property type="entry name" value="CLASS IV SAM-BINDING METHYLTRANSFERASE-RELATED"/>
    <property type="match status" value="1"/>
</dbReference>
<evidence type="ECO:0000256" key="4">
    <source>
        <dbReference type="ARBA" id="ARBA00022490"/>
    </source>
</evidence>
<evidence type="ECO:0000313" key="11">
    <source>
        <dbReference type="EMBL" id="OJJ34185.1"/>
    </source>
</evidence>
<protein>
    <recommendedName>
        <fullName evidence="3">deoxyribose-phosphate aldolase</fullName>
        <ecNumber evidence="3">4.1.2.4</ecNumber>
    </recommendedName>
    <alternativeName>
        <fullName evidence="7">2-deoxy-D-ribose 5-phosphate aldolase</fullName>
    </alternativeName>
</protein>
<dbReference type="SMART" id="SM01133">
    <property type="entry name" value="DeoC"/>
    <property type="match status" value="1"/>
</dbReference>
<dbReference type="InterPro" id="IPR029026">
    <property type="entry name" value="tRNA_m1G_MTases_N"/>
</dbReference>
<dbReference type="SUPFAM" id="SSF51569">
    <property type="entry name" value="Aldolase"/>
    <property type="match status" value="1"/>
</dbReference>
<dbReference type="FunFam" id="3.20.20.70:FF:000198">
    <property type="entry name" value="Deoxyribose-phosphate aldolase"/>
    <property type="match status" value="1"/>
</dbReference>
<dbReference type="GO" id="GO:0005737">
    <property type="term" value="C:cytoplasm"/>
    <property type="evidence" value="ECO:0007669"/>
    <property type="project" value="InterPro"/>
</dbReference>